<dbReference type="InterPro" id="IPR003428">
    <property type="entry name" value="MAM33"/>
</dbReference>
<organism evidence="1 2">
    <name type="scientific">Tripterygium wilfordii</name>
    <name type="common">Thunder God vine</name>
    <dbReference type="NCBI Taxonomy" id="458696"/>
    <lineage>
        <taxon>Eukaryota</taxon>
        <taxon>Viridiplantae</taxon>
        <taxon>Streptophyta</taxon>
        <taxon>Embryophyta</taxon>
        <taxon>Tracheophyta</taxon>
        <taxon>Spermatophyta</taxon>
        <taxon>Magnoliopsida</taxon>
        <taxon>eudicotyledons</taxon>
        <taxon>Gunneridae</taxon>
        <taxon>Pentapetalae</taxon>
        <taxon>rosids</taxon>
        <taxon>fabids</taxon>
        <taxon>Celastrales</taxon>
        <taxon>Celastraceae</taxon>
        <taxon>Tripterygium</taxon>
    </lineage>
</organism>
<dbReference type="EMBL" id="JAAARO010000010">
    <property type="protein sequence ID" value="KAF5741770.1"/>
    <property type="molecule type" value="Genomic_DNA"/>
</dbReference>
<accession>A0A7J7D5Y6</accession>
<dbReference type="SUPFAM" id="SSF54529">
    <property type="entry name" value="Mitochondrial glycoprotein MAM33-like"/>
    <property type="match status" value="1"/>
</dbReference>
<dbReference type="Pfam" id="PF02330">
    <property type="entry name" value="MAM33"/>
    <property type="match status" value="1"/>
</dbReference>
<dbReference type="Proteomes" id="UP000593562">
    <property type="component" value="Unassembled WGS sequence"/>
</dbReference>
<evidence type="ECO:0000313" key="2">
    <source>
        <dbReference type="Proteomes" id="UP000593562"/>
    </source>
</evidence>
<dbReference type="FunFam" id="3.10.280.10:FF:000003">
    <property type="entry name" value="Mitochondrial glycoprotein"/>
    <property type="match status" value="1"/>
</dbReference>
<dbReference type="PANTHER" id="PTHR10826">
    <property type="entry name" value="COMPLEMENT COMPONENT 1"/>
    <property type="match status" value="1"/>
</dbReference>
<dbReference type="GO" id="GO:0005759">
    <property type="term" value="C:mitochondrial matrix"/>
    <property type="evidence" value="ECO:0007669"/>
    <property type="project" value="InterPro"/>
</dbReference>
<dbReference type="InParanoid" id="A0A7J7D5Y6"/>
<dbReference type="InterPro" id="IPR036561">
    <property type="entry name" value="MAM33_sf"/>
</dbReference>
<keyword evidence="2" id="KW-1185">Reference proteome</keyword>
<dbReference type="AlphaFoldDB" id="A0A7J7D5Y6"/>
<protein>
    <submittedName>
        <fullName evidence="1">Mitochondrial glycoprotein</fullName>
    </submittedName>
</protein>
<sequence>MAARLIRQLRRGTLLSSSAKTSIPQLRPQNQFQRLNIFPLHQTQRRFYISEMRKSAFDENILRMLRREIQYEFDQSPPKQPVTTFNSFTIDDLPGEQWMKLKKKFGENEEIKVEATMFDAVIPIQKSVGDGGKRVPEDVKLHITLVVNISKEGVGEVLEIMCSAWPNSIEITKLFIRRNGKMSAQLYDGPEFRELDDELQESLYEFLEARGINEELATFLHEYMKNKGKIEYIRWMGTVKSYIENK</sequence>
<proteinExistence type="predicted"/>
<dbReference type="FunCoup" id="A0A7J7D5Y6">
    <property type="interactions" value="1491"/>
</dbReference>
<name>A0A7J7D5Y6_TRIWF</name>
<comment type="caution">
    <text evidence="1">The sequence shown here is derived from an EMBL/GenBank/DDBJ whole genome shotgun (WGS) entry which is preliminary data.</text>
</comment>
<reference evidence="1 2" key="1">
    <citation type="journal article" date="2020" name="Nat. Commun.">
        <title>Genome of Tripterygium wilfordii and identification of cytochrome P450 involved in triptolide biosynthesis.</title>
        <authorList>
            <person name="Tu L."/>
            <person name="Su P."/>
            <person name="Zhang Z."/>
            <person name="Gao L."/>
            <person name="Wang J."/>
            <person name="Hu T."/>
            <person name="Zhou J."/>
            <person name="Zhang Y."/>
            <person name="Zhao Y."/>
            <person name="Liu Y."/>
            <person name="Song Y."/>
            <person name="Tong Y."/>
            <person name="Lu Y."/>
            <person name="Yang J."/>
            <person name="Xu C."/>
            <person name="Jia M."/>
            <person name="Peters R.J."/>
            <person name="Huang L."/>
            <person name="Gao W."/>
        </authorList>
    </citation>
    <scope>NUCLEOTIDE SEQUENCE [LARGE SCALE GENOMIC DNA]</scope>
    <source>
        <strain evidence="2">cv. XIE 37</strain>
        <tissue evidence="1">Leaf</tissue>
    </source>
</reference>
<dbReference type="PANTHER" id="PTHR10826:SF36">
    <property type="entry name" value="OS08G0439900 PROTEIN"/>
    <property type="match status" value="1"/>
</dbReference>
<gene>
    <name evidence="1" type="ORF">HS088_TW10G00776</name>
</gene>
<dbReference type="Gene3D" id="3.10.280.10">
    <property type="entry name" value="Mitochondrial glycoprotein"/>
    <property type="match status" value="1"/>
</dbReference>
<dbReference type="OrthoDB" id="278212at2759"/>
<evidence type="ECO:0000313" key="1">
    <source>
        <dbReference type="EMBL" id="KAF5741770.1"/>
    </source>
</evidence>